<feature type="compositionally biased region" description="Low complexity" evidence="12">
    <location>
        <begin position="569"/>
        <end position="590"/>
    </location>
</feature>
<dbReference type="Gene3D" id="1.20.120.1910">
    <property type="entry name" value="Cysteine-tRNA ligase, C-terminal anti-codon recognition domain"/>
    <property type="match status" value="1"/>
</dbReference>
<feature type="region of interest" description="Disordered" evidence="12">
    <location>
        <begin position="502"/>
        <end position="631"/>
    </location>
</feature>
<dbReference type="InterPro" id="IPR014729">
    <property type="entry name" value="Rossmann-like_a/b/a_fold"/>
</dbReference>
<dbReference type="AlphaFoldDB" id="A0AAV3S150"/>
<organism evidence="15 16">
    <name type="scientific">Lithospermum erythrorhizon</name>
    <name type="common">Purple gromwell</name>
    <name type="synonym">Lithospermum officinale var. erythrorhizon</name>
    <dbReference type="NCBI Taxonomy" id="34254"/>
    <lineage>
        <taxon>Eukaryota</taxon>
        <taxon>Viridiplantae</taxon>
        <taxon>Streptophyta</taxon>
        <taxon>Embryophyta</taxon>
        <taxon>Tracheophyta</taxon>
        <taxon>Spermatophyta</taxon>
        <taxon>Magnoliopsida</taxon>
        <taxon>eudicotyledons</taxon>
        <taxon>Gunneridae</taxon>
        <taxon>Pentapetalae</taxon>
        <taxon>asterids</taxon>
        <taxon>lamiids</taxon>
        <taxon>Boraginales</taxon>
        <taxon>Boraginaceae</taxon>
        <taxon>Boraginoideae</taxon>
        <taxon>Lithospermeae</taxon>
        <taxon>Lithospermum</taxon>
    </lineage>
</organism>
<dbReference type="InterPro" id="IPR056411">
    <property type="entry name" value="CysS_C"/>
</dbReference>
<protein>
    <recommendedName>
        <fullName evidence="3">cysteine--tRNA ligase</fullName>
        <ecNumber evidence="3">6.1.1.16</ecNumber>
    </recommendedName>
    <alternativeName>
        <fullName evidence="11">Cysteinyl-tRNA synthetase</fullName>
    </alternativeName>
</protein>
<dbReference type="InterPro" id="IPR024909">
    <property type="entry name" value="Cys-tRNA/MSH_ligase"/>
</dbReference>
<sequence length="631" mass="70643">MSKNKVVGELQLYNTMTKQKELLKPKEEGKVGMYVCGVTTYDLSHIGHARAYVAFDVLYRQLKYLGYEVVYVRNFTDVDDKIIRRANELKEDPLSLSGRFCDEFLSDMADLNCLLPTHQPRVSDHVEQIKEMITEIIKNGCAYTLDGDVYFSVDNFPNYGRLSGRKLEDNRAGERVAVDSRKKNPADFALWKAAKPGEPNWDSPWGSGRPGWHIECSAMSAQYLTHSFDIHGGGMDLIFPHHENEIAQSCAACPESNISFWLHNGFVTANDEKMSKSVGNFFTIREVTKLYHPLALRYFLLGTHYRSPVNYSISMIETASNALFKLYQTLQDCKDALALLPDRKEASNGKTKISAAAKECISKLHNEFEAKLSDDLHTPTILNSTLQEALSYINNSVSQLKKKMQQQQQLVFVLSLTELDEEVKRVLDVLGLLSSSTYSEVLQQLKDKALKRAGLTEEDILKTIEEREQARKNKDYARSDQLRSDLEAKGIALMDVGKDTVWRPCAPEQPAPPVEQQKSATSVQQQQPVHTIQQGKPTAQAQQVQSAVQQQQSGDPNQTEEPSAPCVPEQPAAQAQQEQSADDQQQPADSVPKDQPTSLVEKLMFSNLEQLSATPPEQAGASADKEPVETP</sequence>
<keyword evidence="5" id="KW-0479">Metal-binding</keyword>
<keyword evidence="10" id="KW-0030">Aminoacyl-tRNA synthetase</keyword>
<dbReference type="PANTHER" id="PTHR10890">
    <property type="entry name" value="CYSTEINYL-TRNA SYNTHETASE"/>
    <property type="match status" value="1"/>
</dbReference>
<evidence type="ECO:0000256" key="10">
    <source>
        <dbReference type="ARBA" id="ARBA00023146"/>
    </source>
</evidence>
<dbReference type="Gene3D" id="3.40.50.620">
    <property type="entry name" value="HUPs"/>
    <property type="match status" value="1"/>
</dbReference>
<dbReference type="GO" id="GO:0004817">
    <property type="term" value="F:cysteine-tRNA ligase activity"/>
    <property type="evidence" value="ECO:0007669"/>
    <property type="project" value="UniProtKB-EC"/>
</dbReference>
<keyword evidence="16" id="KW-1185">Reference proteome</keyword>
<evidence type="ECO:0000313" key="16">
    <source>
        <dbReference type="Proteomes" id="UP001454036"/>
    </source>
</evidence>
<dbReference type="GO" id="GO:0006423">
    <property type="term" value="P:cysteinyl-tRNA aminoacylation"/>
    <property type="evidence" value="ECO:0007669"/>
    <property type="project" value="InterPro"/>
</dbReference>
<evidence type="ECO:0000259" key="14">
    <source>
        <dbReference type="Pfam" id="PF23493"/>
    </source>
</evidence>
<dbReference type="GO" id="GO:0046872">
    <property type="term" value="F:metal ion binding"/>
    <property type="evidence" value="ECO:0007669"/>
    <property type="project" value="UniProtKB-KW"/>
</dbReference>
<keyword evidence="7" id="KW-0862">Zinc</keyword>
<dbReference type="SUPFAM" id="SSF52374">
    <property type="entry name" value="Nucleotidylyl transferase"/>
    <property type="match status" value="1"/>
</dbReference>
<keyword evidence="9" id="KW-0648">Protein biosynthesis</keyword>
<keyword evidence="8" id="KW-0067">ATP-binding</keyword>
<dbReference type="FunFam" id="3.40.50.620:FF:000009">
    <property type="entry name" value="Cysteine--tRNA ligase"/>
    <property type="match status" value="1"/>
</dbReference>
<dbReference type="CDD" id="cd00672">
    <property type="entry name" value="CysRS_core"/>
    <property type="match status" value="1"/>
</dbReference>
<comment type="cofactor">
    <cofactor evidence="1">
        <name>Zn(2+)</name>
        <dbReference type="ChEBI" id="CHEBI:29105"/>
    </cofactor>
</comment>
<dbReference type="Pfam" id="PF01406">
    <property type="entry name" value="tRNA-synt_1e"/>
    <property type="match status" value="1"/>
</dbReference>
<dbReference type="HAMAP" id="MF_00041">
    <property type="entry name" value="Cys_tRNA_synth"/>
    <property type="match status" value="1"/>
</dbReference>
<dbReference type="PRINTS" id="PR00983">
    <property type="entry name" value="TRNASYNTHCYS"/>
</dbReference>
<evidence type="ECO:0000256" key="2">
    <source>
        <dbReference type="ARBA" id="ARBA00005594"/>
    </source>
</evidence>
<evidence type="ECO:0000256" key="4">
    <source>
        <dbReference type="ARBA" id="ARBA00022598"/>
    </source>
</evidence>
<evidence type="ECO:0000256" key="3">
    <source>
        <dbReference type="ARBA" id="ARBA00012832"/>
    </source>
</evidence>
<reference evidence="15 16" key="1">
    <citation type="submission" date="2024-01" db="EMBL/GenBank/DDBJ databases">
        <title>The complete chloroplast genome sequence of Lithospermum erythrorhizon: insights into the phylogenetic relationship among Boraginaceae species and the maternal lineages of purple gromwells.</title>
        <authorList>
            <person name="Okada T."/>
            <person name="Watanabe K."/>
        </authorList>
    </citation>
    <scope>NUCLEOTIDE SEQUENCE [LARGE SCALE GENOMIC DNA]</scope>
</reference>
<dbReference type="SUPFAM" id="SSF47323">
    <property type="entry name" value="Anticodon-binding domain of a subclass of class I aminoacyl-tRNA synthetases"/>
    <property type="match status" value="1"/>
</dbReference>
<feature type="compositionally biased region" description="Low complexity" evidence="12">
    <location>
        <begin position="514"/>
        <end position="553"/>
    </location>
</feature>
<dbReference type="PANTHER" id="PTHR10890:SF26">
    <property type="entry name" value="CYSTEINE--TRNA LIGASE 1, CYTOPLASMIC-RELATED"/>
    <property type="match status" value="1"/>
</dbReference>
<comment type="caution">
    <text evidence="15">The sequence shown here is derived from an EMBL/GenBank/DDBJ whole genome shotgun (WGS) entry which is preliminary data.</text>
</comment>
<keyword evidence="4" id="KW-0436">Ligase</keyword>
<evidence type="ECO:0000256" key="7">
    <source>
        <dbReference type="ARBA" id="ARBA00022833"/>
    </source>
</evidence>
<keyword evidence="6" id="KW-0547">Nucleotide-binding</keyword>
<proteinExistence type="inferred from homology"/>
<dbReference type="NCBIfam" id="TIGR00435">
    <property type="entry name" value="cysS"/>
    <property type="match status" value="1"/>
</dbReference>
<evidence type="ECO:0000256" key="6">
    <source>
        <dbReference type="ARBA" id="ARBA00022741"/>
    </source>
</evidence>
<accession>A0AAV3S150</accession>
<evidence type="ECO:0000256" key="9">
    <source>
        <dbReference type="ARBA" id="ARBA00022917"/>
    </source>
</evidence>
<dbReference type="Pfam" id="PF23493">
    <property type="entry name" value="CysS_C"/>
    <property type="match status" value="1"/>
</dbReference>
<name>A0AAV3S150_LITER</name>
<dbReference type="EMBL" id="BAABME010013541">
    <property type="protein sequence ID" value="GAA0186287.1"/>
    <property type="molecule type" value="Genomic_DNA"/>
</dbReference>
<evidence type="ECO:0000256" key="11">
    <source>
        <dbReference type="ARBA" id="ARBA00031499"/>
    </source>
</evidence>
<evidence type="ECO:0000256" key="1">
    <source>
        <dbReference type="ARBA" id="ARBA00001947"/>
    </source>
</evidence>
<evidence type="ECO:0000256" key="8">
    <source>
        <dbReference type="ARBA" id="ARBA00022840"/>
    </source>
</evidence>
<gene>
    <name evidence="15" type="ORF">LIER_33575</name>
</gene>
<dbReference type="InterPro" id="IPR015803">
    <property type="entry name" value="Cys-tRNA-ligase"/>
</dbReference>
<dbReference type="GO" id="GO:0005737">
    <property type="term" value="C:cytoplasm"/>
    <property type="evidence" value="ECO:0007669"/>
    <property type="project" value="TreeGrafter"/>
</dbReference>
<dbReference type="InterPro" id="IPR009080">
    <property type="entry name" value="tRNAsynth_Ia_anticodon-bd"/>
</dbReference>
<evidence type="ECO:0000256" key="12">
    <source>
        <dbReference type="SAM" id="MobiDB-lite"/>
    </source>
</evidence>
<evidence type="ECO:0000313" key="15">
    <source>
        <dbReference type="EMBL" id="GAA0186287.1"/>
    </source>
</evidence>
<dbReference type="GO" id="GO:0005524">
    <property type="term" value="F:ATP binding"/>
    <property type="evidence" value="ECO:0007669"/>
    <property type="project" value="UniProtKB-KW"/>
</dbReference>
<evidence type="ECO:0000256" key="5">
    <source>
        <dbReference type="ARBA" id="ARBA00022723"/>
    </source>
</evidence>
<dbReference type="Proteomes" id="UP001454036">
    <property type="component" value="Unassembled WGS sequence"/>
</dbReference>
<dbReference type="InterPro" id="IPR032678">
    <property type="entry name" value="tRNA-synt_1_cat_dom"/>
</dbReference>
<feature type="domain" description="tRNA synthetases class I catalytic" evidence="13">
    <location>
        <begin position="24"/>
        <end position="320"/>
    </location>
</feature>
<evidence type="ECO:0000259" key="13">
    <source>
        <dbReference type="Pfam" id="PF01406"/>
    </source>
</evidence>
<feature type="domain" description="Cysteinyl-tRNA ligase anticodon binding" evidence="14">
    <location>
        <begin position="465"/>
        <end position="503"/>
    </location>
</feature>
<dbReference type="EC" id="6.1.1.16" evidence="3"/>
<comment type="similarity">
    <text evidence="2">Belongs to the class-I aminoacyl-tRNA synthetase family.</text>
</comment>